<keyword evidence="2" id="KW-1185">Reference proteome</keyword>
<proteinExistence type="predicted"/>
<dbReference type="RefSeq" id="WP_069510967.1">
    <property type="nucleotide sequence ID" value="NZ_CP194323.1"/>
</dbReference>
<gene>
    <name evidence="1" type="ORF">LYSIN_04229</name>
</gene>
<comment type="caution">
    <text evidence="1">The sequence shown here is derived from an EMBL/GenBank/DDBJ whole genome shotgun (WGS) entry which is preliminary data.</text>
</comment>
<evidence type="ECO:0008006" key="3">
    <source>
        <dbReference type="Google" id="ProtNLM"/>
    </source>
</evidence>
<evidence type="ECO:0000313" key="2">
    <source>
        <dbReference type="Proteomes" id="UP000237319"/>
    </source>
</evidence>
<dbReference type="AlphaFoldDB" id="A0A2S5CU01"/>
<reference evidence="1 2" key="1">
    <citation type="submission" date="2017-11" db="EMBL/GenBank/DDBJ databases">
        <title>Genome sequence of Lysinibacillus sphaericus, a lignin-degrading bacteria isolated from municipal solid waste soil.</title>
        <authorList>
            <person name="Persinoti G.F."/>
            <person name="Paixao D.A."/>
            <person name="Bugg T.D."/>
            <person name="Squina F.M."/>
        </authorList>
    </citation>
    <scope>NUCLEOTIDE SEQUENCE [LARGE SCALE GENOMIC DNA]</scope>
    <source>
        <strain evidence="1 2">A1</strain>
    </source>
</reference>
<accession>A0A2S5CU01</accession>
<protein>
    <recommendedName>
        <fullName evidence="3">YusW-like protein</fullName>
    </recommendedName>
</protein>
<dbReference type="PROSITE" id="PS51257">
    <property type="entry name" value="PROKAR_LIPOPROTEIN"/>
    <property type="match status" value="1"/>
</dbReference>
<organism evidence="1 2">
    <name type="scientific">Lysinibacillus sphaericus</name>
    <name type="common">Bacillus sphaericus</name>
    <dbReference type="NCBI Taxonomy" id="1421"/>
    <lineage>
        <taxon>Bacteria</taxon>
        <taxon>Bacillati</taxon>
        <taxon>Bacillota</taxon>
        <taxon>Bacilli</taxon>
        <taxon>Bacillales</taxon>
        <taxon>Bacillaceae</taxon>
        <taxon>Lysinibacillus</taxon>
    </lineage>
</organism>
<name>A0A2S5CU01_LYSSH</name>
<dbReference type="Pfam" id="PF14039">
    <property type="entry name" value="YusW"/>
    <property type="match status" value="1"/>
</dbReference>
<dbReference type="EMBL" id="PGLV01000007">
    <property type="protein sequence ID" value="POZ54207.1"/>
    <property type="molecule type" value="Genomic_DNA"/>
</dbReference>
<evidence type="ECO:0000313" key="1">
    <source>
        <dbReference type="EMBL" id="POZ54207.1"/>
    </source>
</evidence>
<dbReference type="InterPro" id="IPR025623">
    <property type="entry name" value="YusW"/>
</dbReference>
<dbReference type="Proteomes" id="UP000237319">
    <property type="component" value="Unassembled WGS sequence"/>
</dbReference>
<sequence length="155" mass="17857">MRIYKNLLVFSLATGLLYGCNKDEVKDVPANAPTEQNTNQQAGENVTDQVPFNFLEFALDVDYSPTESYEIEYENKKTGLEVKLKDDRNNERIQGDEAYTKVEPLLKQLTFDSTTPNDEVIEQVIKVFNIKDDYQSIEVEVEFADGTEKEFKRLK</sequence>